<dbReference type="EMBL" id="BX548175">
    <property type="protein sequence ID" value="CAE20593.1"/>
    <property type="molecule type" value="Genomic_DNA"/>
</dbReference>
<dbReference type="PRINTS" id="PR00690">
    <property type="entry name" value="ADHESNFAMILY"/>
</dbReference>
<dbReference type="AlphaFoldDB" id="Q7V8D6"/>
<dbReference type="GO" id="GO:0030313">
    <property type="term" value="C:cell envelope"/>
    <property type="evidence" value="ECO:0007669"/>
    <property type="project" value="UniProtKB-SubCell"/>
</dbReference>
<keyword evidence="4" id="KW-0732">Signal</keyword>
<protein>
    <submittedName>
        <fullName evidence="6">ABC transporter, substrate binding protein, possibly Mn</fullName>
    </submittedName>
</protein>
<dbReference type="GO" id="GO:0030001">
    <property type="term" value="P:metal ion transport"/>
    <property type="evidence" value="ECO:0007669"/>
    <property type="project" value="InterPro"/>
</dbReference>
<name>Q7V8D6_PROMM</name>
<evidence type="ECO:0000256" key="5">
    <source>
        <dbReference type="RuleBase" id="RU003512"/>
    </source>
</evidence>
<dbReference type="eggNOG" id="COG0803">
    <property type="taxonomic scope" value="Bacteria"/>
</dbReference>
<organism evidence="6 7">
    <name type="scientific">Prochlorococcus marinus (strain MIT 9313)</name>
    <dbReference type="NCBI Taxonomy" id="74547"/>
    <lineage>
        <taxon>Bacteria</taxon>
        <taxon>Bacillati</taxon>
        <taxon>Cyanobacteriota</taxon>
        <taxon>Cyanophyceae</taxon>
        <taxon>Synechococcales</taxon>
        <taxon>Prochlorococcaceae</taxon>
        <taxon>Prochlorococcus</taxon>
    </lineage>
</organism>
<dbReference type="PANTHER" id="PTHR42953">
    <property type="entry name" value="HIGH-AFFINITY ZINC UPTAKE SYSTEM PROTEIN ZNUA-RELATED"/>
    <property type="match status" value="1"/>
</dbReference>
<dbReference type="InterPro" id="IPR050492">
    <property type="entry name" value="Bact_metal-bind_prot9"/>
</dbReference>
<dbReference type="Pfam" id="PF01297">
    <property type="entry name" value="ZnuA"/>
    <property type="match status" value="1"/>
</dbReference>
<dbReference type="CDD" id="cd01137">
    <property type="entry name" value="PsaA"/>
    <property type="match status" value="1"/>
</dbReference>
<reference evidence="6 7" key="1">
    <citation type="journal article" date="2003" name="Nature">
        <title>Genome divergence in two Prochlorococcus ecotypes reflects oceanic niche differentiation.</title>
        <authorList>
            <person name="Rocap G."/>
            <person name="Larimer F.W."/>
            <person name="Lamerdin J.E."/>
            <person name="Malfatti S."/>
            <person name="Chain P."/>
            <person name="Ahlgren N.A."/>
            <person name="Arellano A."/>
            <person name="Coleman M."/>
            <person name="Hauser L."/>
            <person name="Hess W.R."/>
            <person name="Johnson Z.I."/>
            <person name="Land M.L."/>
            <person name="Lindell D."/>
            <person name="Post A.F."/>
            <person name="Regala W."/>
            <person name="Shah M."/>
            <person name="Shaw S.L."/>
            <person name="Steglich C."/>
            <person name="Sullivan M.B."/>
            <person name="Ting C.S."/>
            <person name="Tolonen A."/>
            <person name="Webb E.A."/>
            <person name="Zinser E.R."/>
            <person name="Chisholm S.W."/>
        </authorList>
    </citation>
    <scope>NUCLEOTIDE SEQUENCE [LARGE SCALE GENOMIC DNA]</scope>
    <source>
        <strain evidence="7">MIT 9313</strain>
    </source>
</reference>
<dbReference type="InterPro" id="IPR006128">
    <property type="entry name" value="Lipoprotein_PsaA-like"/>
</dbReference>
<dbReference type="KEGG" id="pmt:PMT_0418"/>
<keyword evidence="2 5" id="KW-0813">Transport</keyword>
<comment type="subcellular location">
    <subcellularLocation>
        <location evidence="1">Cell envelope</location>
    </subcellularLocation>
</comment>
<dbReference type="Gene3D" id="3.40.50.1980">
    <property type="entry name" value="Nitrogenase molybdenum iron protein domain"/>
    <property type="match status" value="2"/>
</dbReference>
<evidence type="ECO:0000313" key="7">
    <source>
        <dbReference type="Proteomes" id="UP000001423"/>
    </source>
</evidence>
<dbReference type="HOGENOM" id="CLU_016838_1_1_3"/>
<dbReference type="InterPro" id="IPR006127">
    <property type="entry name" value="ZnuA-like"/>
</dbReference>
<dbReference type="Proteomes" id="UP000001423">
    <property type="component" value="Chromosome"/>
</dbReference>
<sequence>MKYPLRVLWCERTYHVSQLISGRQAVRFVLSFCCLALLGACTPPTRMASQSQAQDSGKPLVLTTFTVLADMARNVAGDRLQVRSIVKQGAEIHGYQPTPSDLAQAVGADLIVENGFGLELWARKFTAAAGKVSTLTLSEGMEPLLIEGDAYAGKPNPHAWMSPQRAMQYVDQLVKAFSRIDPEGAKTFAINGRRYKDQLQKLDDELRTSLATIPAKRRLLVTCEGAFTYLAKDYGMEEAYLWPVNAESEVTPQRMAKLIETVKLREVPAIFCESTVSDKAQREVARASGARFGGTFFVDSLSQADGPASTLLDLQRHNVDLILDELVPVNREK</sequence>
<proteinExistence type="inferred from homology"/>
<dbReference type="InterPro" id="IPR006129">
    <property type="entry name" value="AdhesinB"/>
</dbReference>
<evidence type="ECO:0000256" key="3">
    <source>
        <dbReference type="ARBA" id="ARBA00022723"/>
    </source>
</evidence>
<dbReference type="PRINTS" id="PR00691">
    <property type="entry name" value="ADHESINB"/>
</dbReference>
<keyword evidence="7" id="KW-1185">Reference proteome</keyword>
<dbReference type="PANTHER" id="PTHR42953:SF1">
    <property type="entry name" value="METAL-BINDING PROTEIN HI_0362-RELATED"/>
    <property type="match status" value="1"/>
</dbReference>
<dbReference type="GO" id="GO:0046872">
    <property type="term" value="F:metal ion binding"/>
    <property type="evidence" value="ECO:0007669"/>
    <property type="project" value="UniProtKB-KW"/>
</dbReference>
<dbReference type="RefSeq" id="WP_011129797.1">
    <property type="nucleotide sequence ID" value="NC_005071.1"/>
</dbReference>
<dbReference type="GO" id="GO:0007155">
    <property type="term" value="P:cell adhesion"/>
    <property type="evidence" value="ECO:0007669"/>
    <property type="project" value="InterPro"/>
</dbReference>
<accession>Q7V8D6</accession>
<evidence type="ECO:0000313" key="6">
    <source>
        <dbReference type="EMBL" id="CAE20593.1"/>
    </source>
</evidence>
<keyword evidence="3" id="KW-0479">Metal-binding</keyword>
<gene>
    <name evidence="6" type="ordered locus">PMT_0418</name>
</gene>
<evidence type="ECO:0000256" key="4">
    <source>
        <dbReference type="ARBA" id="ARBA00022729"/>
    </source>
</evidence>
<evidence type="ECO:0000256" key="1">
    <source>
        <dbReference type="ARBA" id="ARBA00004196"/>
    </source>
</evidence>
<dbReference type="SUPFAM" id="SSF53807">
    <property type="entry name" value="Helical backbone' metal receptor"/>
    <property type="match status" value="1"/>
</dbReference>
<comment type="similarity">
    <text evidence="5">Belongs to the bacterial solute-binding protein 9 family.</text>
</comment>
<evidence type="ECO:0000256" key="2">
    <source>
        <dbReference type="ARBA" id="ARBA00022448"/>
    </source>
</evidence>